<name>A0A7I8D8H1_9BACL</name>
<dbReference type="Proteomes" id="UP000593802">
    <property type="component" value="Chromosome"/>
</dbReference>
<dbReference type="EMBL" id="AP023366">
    <property type="protein sequence ID" value="BCJ85662.1"/>
    <property type="molecule type" value="Genomic_DNA"/>
</dbReference>
<gene>
    <name evidence="1" type="ORF">skT53_06470</name>
</gene>
<evidence type="ECO:0000313" key="2">
    <source>
        <dbReference type="Proteomes" id="UP000593802"/>
    </source>
</evidence>
<organism evidence="1 2">
    <name type="scientific">Effusibacillus dendaii</name>
    <dbReference type="NCBI Taxonomy" id="2743772"/>
    <lineage>
        <taxon>Bacteria</taxon>
        <taxon>Bacillati</taxon>
        <taxon>Bacillota</taxon>
        <taxon>Bacilli</taxon>
        <taxon>Bacillales</taxon>
        <taxon>Alicyclobacillaceae</taxon>
        <taxon>Effusibacillus</taxon>
    </lineage>
</organism>
<protein>
    <submittedName>
        <fullName evidence="1">Uncharacterized protein</fullName>
    </submittedName>
</protein>
<dbReference type="AlphaFoldDB" id="A0A7I8D8H1"/>
<dbReference type="KEGG" id="eff:skT53_06470"/>
<accession>A0A7I8D8H1</accession>
<reference evidence="1 2" key="1">
    <citation type="submission" date="2020-08" db="EMBL/GenBank/DDBJ databases">
        <title>Complete Genome Sequence of Effusibacillus dendaii Strain skT53, Isolated from Farmland soil.</title>
        <authorList>
            <person name="Konishi T."/>
            <person name="Kawasaki H."/>
        </authorList>
    </citation>
    <scope>NUCLEOTIDE SEQUENCE [LARGE SCALE GENOMIC DNA]</scope>
    <source>
        <strain evidence="2">skT53</strain>
    </source>
</reference>
<sequence length="61" mass="6942">MATMDATGYAAHDNSTIENEYSPCPSGYHCAYLSEFDPLFCNRAGSAVRVHFYGYRDFYKE</sequence>
<keyword evidence="2" id="KW-1185">Reference proteome</keyword>
<proteinExistence type="predicted"/>
<evidence type="ECO:0000313" key="1">
    <source>
        <dbReference type="EMBL" id="BCJ85662.1"/>
    </source>
</evidence>